<proteinExistence type="predicted"/>
<protein>
    <submittedName>
        <fullName evidence="1">Uncharacterized protein</fullName>
    </submittedName>
</protein>
<name>A0A3Q7GZ42_SOLLC</name>
<sequence length="109" mass="12684">MDPATTERLSQINQRILNVENERRESQQTLHAFLEHVPAVFHINKPLPARARMDRAREARRGWMSERLKESVQTQESTFLYEHSVHVSVRGRVKGSPLLRIAVSLIMIE</sequence>
<dbReference type="Proteomes" id="UP000004994">
    <property type="component" value="Chromosome 6"/>
</dbReference>
<keyword evidence="2" id="KW-1185">Reference proteome</keyword>
<dbReference type="EnsemblPlants" id="Solyc06g065810.1.1">
    <property type="protein sequence ID" value="Solyc06g065810.1.1.1"/>
    <property type="gene ID" value="Solyc06g065810.1"/>
</dbReference>
<dbReference type="PANTHER" id="PTHR36344">
    <property type="entry name" value="RX N-TERMINAL DOMAIN-CONTAINING PROTEIN"/>
    <property type="match status" value="1"/>
</dbReference>
<accession>A0A3Q7GZ42</accession>
<reference evidence="1" key="2">
    <citation type="submission" date="2019-01" db="UniProtKB">
        <authorList>
            <consortium name="EnsemblPlants"/>
        </authorList>
    </citation>
    <scope>IDENTIFICATION</scope>
    <source>
        <strain evidence="1">cv. Heinz 1706</strain>
    </source>
</reference>
<dbReference type="PaxDb" id="4081-Solyc06g065810.1.1"/>
<dbReference type="InParanoid" id="A0A3Q7GZ42"/>
<dbReference type="AlphaFoldDB" id="A0A3Q7GZ42"/>
<reference evidence="1" key="1">
    <citation type="journal article" date="2012" name="Nature">
        <title>The tomato genome sequence provides insights into fleshy fruit evolution.</title>
        <authorList>
            <consortium name="Tomato Genome Consortium"/>
        </authorList>
    </citation>
    <scope>NUCLEOTIDE SEQUENCE [LARGE SCALE GENOMIC DNA]</scope>
    <source>
        <strain evidence="1">cv. Heinz 1706</strain>
    </source>
</reference>
<evidence type="ECO:0000313" key="2">
    <source>
        <dbReference type="Proteomes" id="UP000004994"/>
    </source>
</evidence>
<organism evidence="1">
    <name type="scientific">Solanum lycopersicum</name>
    <name type="common">Tomato</name>
    <name type="synonym">Lycopersicon esculentum</name>
    <dbReference type="NCBI Taxonomy" id="4081"/>
    <lineage>
        <taxon>Eukaryota</taxon>
        <taxon>Viridiplantae</taxon>
        <taxon>Streptophyta</taxon>
        <taxon>Embryophyta</taxon>
        <taxon>Tracheophyta</taxon>
        <taxon>Spermatophyta</taxon>
        <taxon>Magnoliopsida</taxon>
        <taxon>eudicotyledons</taxon>
        <taxon>Gunneridae</taxon>
        <taxon>Pentapetalae</taxon>
        <taxon>asterids</taxon>
        <taxon>lamiids</taxon>
        <taxon>Solanales</taxon>
        <taxon>Solanaceae</taxon>
        <taxon>Solanoideae</taxon>
        <taxon>Solaneae</taxon>
        <taxon>Solanum</taxon>
        <taxon>Solanum subgen. Lycopersicon</taxon>
    </lineage>
</organism>
<dbReference type="Gramene" id="Solyc06g065810.1.1">
    <property type="protein sequence ID" value="Solyc06g065810.1.1.1"/>
    <property type="gene ID" value="Solyc06g065810.1"/>
</dbReference>
<dbReference type="PANTHER" id="PTHR36344:SF5">
    <property type="entry name" value="INTEGRASE CORE DOMAIN CONTAINING PROTEIN"/>
    <property type="match status" value="1"/>
</dbReference>
<evidence type="ECO:0000313" key="1">
    <source>
        <dbReference type="EnsemblPlants" id="Solyc06g065810.1.1.1"/>
    </source>
</evidence>